<evidence type="ECO:0000256" key="4">
    <source>
        <dbReference type="ARBA" id="ARBA00007812"/>
    </source>
</evidence>
<dbReference type="GO" id="GO:0000287">
    <property type="term" value="F:magnesium ion binding"/>
    <property type="evidence" value="ECO:0007669"/>
    <property type="project" value="InterPro"/>
</dbReference>
<evidence type="ECO:0000256" key="1">
    <source>
        <dbReference type="ARBA" id="ARBA00001964"/>
    </source>
</evidence>
<feature type="domain" description="Thiamine pyrophosphate enzyme central" evidence="12">
    <location>
        <begin position="198"/>
        <end position="337"/>
    </location>
</feature>
<dbReference type="GO" id="GO:0005948">
    <property type="term" value="C:acetolactate synthase complex"/>
    <property type="evidence" value="ECO:0007669"/>
    <property type="project" value="TreeGrafter"/>
</dbReference>
<keyword evidence="8 11" id="KW-0786">Thiamine pyrophosphate</keyword>
<accession>A0A917G839</accession>
<dbReference type="InterPro" id="IPR029061">
    <property type="entry name" value="THDP-binding"/>
</dbReference>
<dbReference type="EC" id="2.2.1.6" evidence="5"/>
<dbReference type="InterPro" id="IPR012001">
    <property type="entry name" value="Thiamin_PyroP_enz_TPP-bd_dom"/>
</dbReference>
<organism evidence="15 16">
    <name type="scientific">Rhodococcoides trifolii</name>
    <dbReference type="NCBI Taxonomy" id="908250"/>
    <lineage>
        <taxon>Bacteria</taxon>
        <taxon>Bacillati</taxon>
        <taxon>Actinomycetota</taxon>
        <taxon>Actinomycetes</taxon>
        <taxon>Mycobacteriales</taxon>
        <taxon>Nocardiaceae</taxon>
        <taxon>Rhodococcoides</taxon>
    </lineage>
</organism>
<evidence type="ECO:0000256" key="6">
    <source>
        <dbReference type="ARBA" id="ARBA00022630"/>
    </source>
</evidence>
<dbReference type="Pfam" id="PF02776">
    <property type="entry name" value="TPP_enzyme_N"/>
    <property type="match status" value="1"/>
</dbReference>
<dbReference type="PANTHER" id="PTHR18968:SF13">
    <property type="entry name" value="ACETOLACTATE SYNTHASE CATALYTIC SUBUNIT, MITOCHONDRIAL"/>
    <property type="match status" value="1"/>
</dbReference>
<evidence type="ECO:0000313" key="15">
    <source>
        <dbReference type="EMBL" id="GGG27249.1"/>
    </source>
</evidence>
<dbReference type="GO" id="GO:0050660">
    <property type="term" value="F:flavin adenine dinucleotide binding"/>
    <property type="evidence" value="ECO:0007669"/>
    <property type="project" value="TreeGrafter"/>
</dbReference>
<dbReference type="CDD" id="cd00568">
    <property type="entry name" value="TPP_enzymes"/>
    <property type="match status" value="1"/>
</dbReference>
<dbReference type="Pfam" id="PF00205">
    <property type="entry name" value="TPP_enzyme_M"/>
    <property type="match status" value="1"/>
</dbReference>
<dbReference type="GO" id="GO:0009099">
    <property type="term" value="P:L-valine biosynthetic process"/>
    <property type="evidence" value="ECO:0007669"/>
    <property type="project" value="TreeGrafter"/>
</dbReference>
<dbReference type="GO" id="GO:0009097">
    <property type="term" value="P:isoleucine biosynthetic process"/>
    <property type="evidence" value="ECO:0007669"/>
    <property type="project" value="TreeGrafter"/>
</dbReference>
<proteinExistence type="inferred from homology"/>
<reference evidence="15" key="1">
    <citation type="journal article" date="2014" name="Int. J. Syst. Evol. Microbiol.">
        <title>Complete genome sequence of Corynebacterium casei LMG S-19264T (=DSM 44701T), isolated from a smear-ripened cheese.</title>
        <authorList>
            <consortium name="US DOE Joint Genome Institute (JGI-PGF)"/>
            <person name="Walter F."/>
            <person name="Albersmeier A."/>
            <person name="Kalinowski J."/>
            <person name="Ruckert C."/>
        </authorList>
    </citation>
    <scope>NUCLEOTIDE SEQUENCE</scope>
    <source>
        <strain evidence="15">CCM 7905</strain>
    </source>
</reference>
<dbReference type="SUPFAM" id="SSF52518">
    <property type="entry name" value="Thiamin diphosphate-binding fold (THDP-binding)"/>
    <property type="match status" value="2"/>
</dbReference>
<keyword evidence="16" id="KW-1185">Reference proteome</keyword>
<comment type="caution">
    <text evidence="15">The sequence shown here is derived from an EMBL/GenBank/DDBJ whole genome shotgun (WGS) entry which is preliminary data.</text>
</comment>
<evidence type="ECO:0000259" key="13">
    <source>
        <dbReference type="Pfam" id="PF02775"/>
    </source>
</evidence>
<evidence type="ECO:0000259" key="14">
    <source>
        <dbReference type="Pfam" id="PF02776"/>
    </source>
</evidence>
<dbReference type="PANTHER" id="PTHR18968">
    <property type="entry name" value="THIAMINE PYROPHOSPHATE ENZYMES"/>
    <property type="match status" value="1"/>
</dbReference>
<name>A0A917G839_9NOCA</name>
<comment type="cofactor">
    <cofactor evidence="1">
        <name>thiamine diphosphate</name>
        <dbReference type="ChEBI" id="CHEBI:58937"/>
    </cofactor>
</comment>
<keyword evidence="9" id="KW-0100">Branched-chain amino acid biosynthesis</keyword>
<dbReference type="Gene3D" id="3.40.50.1220">
    <property type="entry name" value="TPP-binding domain"/>
    <property type="match status" value="1"/>
</dbReference>
<dbReference type="AlphaFoldDB" id="A0A917G839"/>
<evidence type="ECO:0000256" key="7">
    <source>
        <dbReference type="ARBA" id="ARBA00022827"/>
    </source>
</evidence>
<dbReference type="Proteomes" id="UP000654257">
    <property type="component" value="Unassembled WGS sequence"/>
</dbReference>
<evidence type="ECO:0000256" key="9">
    <source>
        <dbReference type="ARBA" id="ARBA00023304"/>
    </source>
</evidence>
<comment type="similarity">
    <text evidence="4 11">Belongs to the TPP enzyme family.</text>
</comment>
<dbReference type="InterPro" id="IPR029035">
    <property type="entry name" value="DHS-like_NAD/FAD-binding_dom"/>
</dbReference>
<keyword evidence="6" id="KW-0285">Flavoprotein</keyword>
<reference evidence="15" key="2">
    <citation type="submission" date="2020-09" db="EMBL/GenBank/DDBJ databases">
        <authorList>
            <person name="Sun Q."/>
            <person name="Sedlacek I."/>
        </authorList>
    </citation>
    <scope>NUCLEOTIDE SEQUENCE</scope>
    <source>
        <strain evidence="15">CCM 7905</strain>
    </source>
</reference>
<dbReference type="GO" id="GO:0003984">
    <property type="term" value="F:acetolactate synthase activity"/>
    <property type="evidence" value="ECO:0007669"/>
    <property type="project" value="UniProtKB-EC"/>
</dbReference>
<dbReference type="InterPro" id="IPR011766">
    <property type="entry name" value="TPP_enzyme_TPP-bd"/>
</dbReference>
<evidence type="ECO:0000259" key="12">
    <source>
        <dbReference type="Pfam" id="PF00205"/>
    </source>
</evidence>
<comment type="pathway">
    <text evidence="2">Amino-acid biosynthesis; L-isoleucine biosynthesis; L-isoleucine from 2-oxobutanoate: step 1/4.</text>
</comment>
<keyword evidence="7" id="KW-0274">FAD</keyword>
<dbReference type="EMBL" id="BMCU01000006">
    <property type="protein sequence ID" value="GGG27249.1"/>
    <property type="molecule type" value="Genomic_DNA"/>
</dbReference>
<dbReference type="InterPro" id="IPR012000">
    <property type="entry name" value="Thiamin_PyroP_enz_cen_dom"/>
</dbReference>
<dbReference type="CDD" id="cd07035">
    <property type="entry name" value="TPP_PYR_POX_like"/>
    <property type="match status" value="1"/>
</dbReference>
<dbReference type="GO" id="GO:0030976">
    <property type="term" value="F:thiamine pyrophosphate binding"/>
    <property type="evidence" value="ECO:0007669"/>
    <property type="project" value="InterPro"/>
</dbReference>
<keyword evidence="9" id="KW-0028">Amino-acid biosynthesis</keyword>
<dbReference type="Pfam" id="PF02775">
    <property type="entry name" value="TPP_enzyme_C"/>
    <property type="match status" value="1"/>
</dbReference>
<dbReference type="SUPFAM" id="SSF52467">
    <property type="entry name" value="DHS-like NAD/FAD-binding domain"/>
    <property type="match status" value="1"/>
</dbReference>
<comment type="pathway">
    <text evidence="3">Amino-acid biosynthesis; L-valine biosynthesis; L-valine from pyruvate: step 1/4.</text>
</comment>
<evidence type="ECO:0000256" key="8">
    <source>
        <dbReference type="ARBA" id="ARBA00023052"/>
    </source>
</evidence>
<comment type="catalytic activity">
    <reaction evidence="10">
        <text>2 pyruvate + H(+) = (2S)-2-acetolactate + CO2</text>
        <dbReference type="Rhea" id="RHEA:25249"/>
        <dbReference type="ChEBI" id="CHEBI:15361"/>
        <dbReference type="ChEBI" id="CHEBI:15378"/>
        <dbReference type="ChEBI" id="CHEBI:16526"/>
        <dbReference type="ChEBI" id="CHEBI:58476"/>
        <dbReference type="EC" id="2.2.1.6"/>
    </reaction>
</comment>
<evidence type="ECO:0000256" key="11">
    <source>
        <dbReference type="RuleBase" id="RU362132"/>
    </source>
</evidence>
<dbReference type="InterPro" id="IPR045229">
    <property type="entry name" value="TPP_enz"/>
</dbReference>
<feature type="domain" description="Thiamine pyrophosphate enzyme TPP-binding" evidence="13">
    <location>
        <begin position="405"/>
        <end position="552"/>
    </location>
</feature>
<evidence type="ECO:0000313" key="16">
    <source>
        <dbReference type="Proteomes" id="UP000654257"/>
    </source>
</evidence>
<protein>
    <recommendedName>
        <fullName evidence="5">acetolactate synthase</fullName>
        <ecNumber evidence="5">2.2.1.6</ecNumber>
    </recommendedName>
</protein>
<evidence type="ECO:0000256" key="2">
    <source>
        <dbReference type="ARBA" id="ARBA00004974"/>
    </source>
</evidence>
<dbReference type="NCBIfam" id="NF004772">
    <property type="entry name" value="PRK06112.1"/>
    <property type="match status" value="1"/>
</dbReference>
<evidence type="ECO:0000256" key="3">
    <source>
        <dbReference type="ARBA" id="ARBA00005025"/>
    </source>
</evidence>
<feature type="domain" description="Thiamine pyrophosphate enzyme N-terminal TPP-binding" evidence="14">
    <location>
        <begin position="11"/>
        <end position="121"/>
    </location>
</feature>
<sequence>MSEQSPGSPFTVADALAAGLQRHGVTVIFGQSLPSALMLAAPRFGIRQLAYRTENAAGTMADGFARVSNTISVVAAQNGPAATLLVPPLAEATKASVPILALVQDVPRSNRDRNAFQEFDHGDLFRSCSKWLRTLDDPARVDDYLDMAITAATSGRPGPAVLMLPRDVLIEPVTGPRRRSAVLGHFPLDPVRPAAERITEAAAVIASAERPLVIAGGGVHLAGAAHVLADLQERVGLPVATTNMGKGSVDERNPLSVGVIGNYMGPTSATHGLRSMVTDADVIVLIGTRTNENGTDAWSLIPDGATLIHIDIDSNEVGRNYEAIRVVGDARLAVTDLLAALDKLDLGKRRAAVDSIHARIAEARVEHAKAVLDILTPAEGPIRPELVANEIDNLLDEDTIVTADASYSSIWLGNYLRARRPGQRFLSPRGLAGLGWGMPLAMGAKVARPEATVFCLTGDGGFGHVWSEFETAVRENLPVIVVLLNNGILGFQKHVELVQFGQYTDAVTFAAVDHAAIARACGADGVRVTDAAEVGDALAKAVASGRPTLVEIITDPSAYPPITGWSGVSDEVMSR</sequence>
<dbReference type="Gene3D" id="3.40.50.970">
    <property type="match status" value="2"/>
</dbReference>
<dbReference type="PROSITE" id="PS00187">
    <property type="entry name" value="TPP_ENZYMES"/>
    <property type="match status" value="1"/>
</dbReference>
<dbReference type="InterPro" id="IPR000399">
    <property type="entry name" value="TPP-bd_CS"/>
</dbReference>
<evidence type="ECO:0000256" key="5">
    <source>
        <dbReference type="ARBA" id="ARBA00013145"/>
    </source>
</evidence>
<dbReference type="RefSeq" id="WP_188547458.1">
    <property type="nucleotide sequence ID" value="NZ_BMCU01000006.1"/>
</dbReference>
<evidence type="ECO:0000256" key="10">
    <source>
        <dbReference type="ARBA" id="ARBA00048670"/>
    </source>
</evidence>
<gene>
    <name evidence="15" type="ORF">GCM10007304_46340</name>
</gene>